<evidence type="ECO:0000256" key="2">
    <source>
        <dbReference type="SAM" id="MobiDB-lite"/>
    </source>
</evidence>
<gene>
    <name evidence="3" type="ORF">SELMODRAFT_45048</name>
</gene>
<dbReference type="HOGENOM" id="CLU_031007_0_1_1"/>
<dbReference type="SMART" id="SM00320">
    <property type="entry name" value="WD40"/>
    <property type="match status" value="6"/>
</dbReference>
<reference evidence="3 4" key="1">
    <citation type="journal article" date="2011" name="Science">
        <title>The Selaginella genome identifies genetic changes associated with the evolution of vascular plants.</title>
        <authorList>
            <person name="Banks J.A."/>
            <person name="Nishiyama T."/>
            <person name="Hasebe M."/>
            <person name="Bowman J.L."/>
            <person name="Gribskov M."/>
            <person name="dePamphilis C."/>
            <person name="Albert V.A."/>
            <person name="Aono N."/>
            <person name="Aoyama T."/>
            <person name="Ambrose B.A."/>
            <person name="Ashton N.W."/>
            <person name="Axtell M.J."/>
            <person name="Barker E."/>
            <person name="Barker M.S."/>
            <person name="Bennetzen J.L."/>
            <person name="Bonawitz N.D."/>
            <person name="Chapple C."/>
            <person name="Cheng C."/>
            <person name="Correa L.G."/>
            <person name="Dacre M."/>
            <person name="DeBarry J."/>
            <person name="Dreyer I."/>
            <person name="Elias M."/>
            <person name="Engstrom E.M."/>
            <person name="Estelle M."/>
            <person name="Feng L."/>
            <person name="Finet C."/>
            <person name="Floyd S.K."/>
            <person name="Frommer W.B."/>
            <person name="Fujita T."/>
            <person name="Gramzow L."/>
            <person name="Gutensohn M."/>
            <person name="Harholt J."/>
            <person name="Hattori M."/>
            <person name="Heyl A."/>
            <person name="Hirai T."/>
            <person name="Hiwatashi Y."/>
            <person name="Ishikawa M."/>
            <person name="Iwata M."/>
            <person name="Karol K.G."/>
            <person name="Koehler B."/>
            <person name="Kolukisaoglu U."/>
            <person name="Kubo M."/>
            <person name="Kurata T."/>
            <person name="Lalonde S."/>
            <person name="Li K."/>
            <person name="Li Y."/>
            <person name="Litt A."/>
            <person name="Lyons E."/>
            <person name="Manning G."/>
            <person name="Maruyama T."/>
            <person name="Michael T.P."/>
            <person name="Mikami K."/>
            <person name="Miyazaki S."/>
            <person name="Morinaga S."/>
            <person name="Murata T."/>
            <person name="Mueller-Roeber B."/>
            <person name="Nelson D.R."/>
            <person name="Obara M."/>
            <person name="Oguri Y."/>
            <person name="Olmstead R.G."/>
            <person name="Onodera N."/>
            <person name="Petersen B.L."/>
            <person name="Pils B."/>
            <person name="Prigge M."/>
            <person name="Rensing S.A."/>
            <person name="Riano-Pachon D.M."/>
            <person name="Roberts A.W."/>
            <person name="Sato Y."/>
            <person name="Scheller H.V."/>
            <person name="Schulz B."/>
            <person name="Schulz C."/>
            <person name="Shakirov E.V."/>
            <person name="Shibagaki N."/>
            <person name="Shinohara N."/>
            <person name="Shippen D.E."/>
            <person name="Soerensen I."/>
            <person name="Sotooka R."/>
            <person name="Sugimoto N."/>
            <person name="Sugita M."/>
            <person name="Sumikawa N."/>
            <person name="Tanurdzic M."/>
            <person name="Theissen G."/>
            <person name="Ulvskov P."/>
            <person name="Wakazuki S."/>
            <person name="Weng J.K."/>
            <person name="Willats W.W."/>
            <person name="Wipf D."/>
            <person name="Wolf P.G."/>
            <person name="Yang L."/>
            <person name="Zimmer A.D."/>
            <person name="Zhu Q."/>
            <person name="Mitros T."/>
            <person name="Hellsten U."/>
            <person name="Loque D."/>
            <person name="Otillar R."/>
            <person name="Salamov A."/>
            <person name="Schmutz J."/>
            <person name="Shapiro H."/>
            <person name="Lindquist E."/>
            <person name="Lucas S."/>
            <person name="Rokhsar D."/>
            <person name="Grigoriev I.V."/>
        </authorList>
    </citation>
    <scope>NUCLEOTIDE SEQUENCE [LARGE SCALE GENOMIC DNA]</scope>
</reference>
<dbReference type="KEGG" id="smo:SELMODRAFT_45048"/>
<feature type="compositionally biased region" description="Low complexity" evidence="2">
    <location>
        <begin position="1"/>
        <end position="11"/>
    </location>
</feature>
<feature type="repeat" description="WD" evidence="1">
    <location>
        <begin position="324"/>
        <end position="353"/>
    </location>
</feature>
<dbReference type="PROSITE" id="PS50294">
    <property type="entry name" value="WD_REPEATS_REGION"/>
    <property type="match status" value="2"/>
</dbReference>
<dbReference type="Gene3D" id="2.130.10.10">
    <property type="entry name" value="YVTN repeat-like/Quinoprotein amine dehydrogenase"/>
    <property type="match status" value="3"/>
</dbReference>
<name>D8T8U6_SELML</name>
<dbReference type="InterPro" id="IPR036322">
    <property type="entry name" value="WD40_repeat_dom_sf"/>
</dbReference>
<evidence type="ECO:0000313" key="3">
    <source>
        <dbReference type="EMBL" id="EFJ06888.1"/>
    </source>
</evidence>
<keyword evidence="1" id="KW-0853">WD repeat</keyword>
<dbReference type="SUPFAM" id="SSF50978">
    <property type="entry name" value="WD40 repeat-like"/>
    <property type="match status" value="1"/>
</dbReference>
<dbReference type="eggNOG" id="KOG4155">
    <property type="taxonomic scope" value="Eukaryota"/>
</dbReference>
<accession>D8T8U6</accession>
<sequence length="403" mass="44198">LPISDSISDTTTSDKDQSEQQQQQFLLATAIDQLRPSSSSRSSAGFRCLLSFKPHASGICALAISDHSLYSGSEDGLVCSYRLADLQPSDRLAAASSGSVKALLVRRAGLEIYSAHQDHKIRAWSRASPSPPSQHRLIATLPTIRDVVATSIRGSKGLVRIRRHRKSPWNQHFDTISSLAVDEAAGILYSGSWDRSLKAWRLRDLRCLESIGDAHTDAINALAVAPRGGFLFSASADSSVKVWRWGKCDRSRKNHKNTKGSSDGLSFVVELAQPSPVNCIALWGSWVYAGCSDGRISVWMENQGIRVLREEPEIRVYREEFAALCGHSMSVLSISAARDVVCSGSADRTIRVWRREDERHSCVCVVQDLHSRCPIKSVIVSIEGIVDGCMVYSGGLDGFLKAW</sequence>
<keyword evidence="4" id="KW-1185">Reference proteome</keyword>
<dbReference type="Proteomes" id="UP000001514">
    <property type="component" value="Unassembled WGS sequence"/>
</dbReference>
<dbReference type="AlphaFoldDB" id="D8T8U6"/>
<dbReference type="InterPro" id="IPR001680">
    <property type="entry name" value="WD40_rpt"/>
</dbReference>
<organism evidence="4">
    <name type="scientific">Selaginella moellendorffii</name>
    <name type="common">Spikemoss</name>
    <dbReference type="NCBI Taxonomy" id="88036"/>
    <lineage>
        <taxon>Eukaryota</taxon>
        <taxon>Viridiplantae</taxon>
        <taxon>Streptophyta</taxon>
        <taxon>Embryophyta</taxon>
        <taxon>Tracheophyta</taxon>
        <taxon>Lycopodiopsida</taxon>
        <taxon>Selaginellales</taxon>
        <taxon>Selaginellaceae</taxon>
        <taxon>Selaginella</taxon>
    </lineage>
</organism>
<evidence type="ECO:0000256" key="1">
    <source>
        <dbReference type="PROSITE-ProRule" id="PRU00221"/>
    </source>
</evidence>
<feature type="repeat" description="WD" evidence="1">
    <location>
        <begin position="169"/>
        <end position="210"/>
    </location>
</feature>
<feature type="region of interest" description="Disordered" evidence="2">
    <location>
        <begin position="1"/>
        <end position="21"/>
    </location>
</feature>
<dbReference type="InterPro" id="IPR045182">
    <property type="entry name" value="JINGUBANG-like"/>
</dbReference>
<protein>
    <submittedName>
        <fullName evidence="3">Uncharacterized protein</fullName>
    </submittedName>
</protein>
<dbReference type="EMBL" id="GL377692">
    <property type="protein sequence ID" value="EFJ06888.1"/>
    <property type="molecule type" value="Genomic_DNA"/>
</dbReference>
<dbReference type="PANTHER" id="PTHR22844">
    <property type="entry name" value="F-BOX AND WD40 DOMAIN PROTEIN"/>
    <property type="match status" value="1"/>
</dbReference>
<proteinExistence type="predicted"/>
<dbReference type="STRING" id="88036.D8T8U6"/>
<feature type="non-terminal residue" evidence="3">
    <location>
        <position position="403"/>
    </location>
</feature>
<dbReference type="Gramene" id="EFJ06888">
    <property type="protein sequence ID" value="EFJ06888"/>
    <property type="gene ID" value="SELMODRAFT_45048"/>
</dbReference>
<dbReference type="InParanoid" id="D8T8U6"/>
<dbReference type="PANTHER" id="PTHR22844:SF342">
    <property type="entry name" value="AND WD40 DOMAIN PROTEIN, PUTATIVE-RELATED"/>
    <property type="match status" value="1"/>
</dbReference>
<dbReference type="Pfam" id="PF00400">
    <property type="entry name" value="WD40"/>
    <property type="match status" value="5"/>
</dbReference>
<dbReference type="PROSITE" id="PS50082">
    <property type="entry name" value="WD_REPEATS_2"/>
    <property type="match status" value="3"/>
</dbReference>
<feature type="non-terminal residue" evidence="3">
    <location>
        <position position="1"/>
    </location>
</feature>
<dbReference type="InterPro" id="IPR015943">
    <property type="entry name" value="WD40/YVTN_repeat-like_dom_sf"/>
</dbReference>
<feature type="repeat" description="WD" evidence="1">
    <location>
        <begin position="212"/>
        <end position="243"/>
    </location>
</feature>
<evidence type="ECO:0000313" key="4">
    <source>
        <dbReference type="Proteomes" id="UP000001514"/>
    </source>
</evidence>